<feature type="active site" description="Proton donor" evidence="10 11">
    <location>
        <position position="501"/>
    </location>
</feature>
<feature type="active site" description="Nucleophile" evidence="10 11">
    <location>
        <position position="448"/>
    </location>
</feature>
<dbReference type="SUPFAM" id="SSF51011">
    <property type="entry name" value="Glycosyl hydrolase domain"/>
    <property type="match status" value="1"/>
</dbReference>
<evidence type="ECO:0000256" key="11">
    <source>
        <dbReference type="PIRSR" id="PIRSR000463-1"/>
    </source>
</evidence>
<dbReference type="InterPro" id="IPR006048">
    <property type="entry name" value="A-amylase/branching_C"/>
</dbReference>
<evidence type="ECO:0000313" key="14">
    <source>
        <dbReference type="Proteomes" id="UP000643405"/>
    </source>
</evidence>
<evidence type="ECO:0000256" key="7">
    <source>
        <dbReference type="ARBA" id="ARBA00022679"/>
    </source>
</evidence>
<dbReference type="FunFam" id="3.20.20.80:FF:000003">
    <property type="entry name" value="1,4-alpha-glucan branching enzyme GlgB"/>
    <property type="match status" value="1"/>
</dbReference>
<dbReference type="InterPro" id="IPR014756">
    <property type="entry name" value="Ig_E-set"/>
</dbReference>
<dbReference type="EC" id="2.4.1.18" evidence="10"/>
<proteinExistence type="inferred from homology"/>
<keyword evidence="9 10" id="KW-0119">Carbohydrate metabolism</keyword>
<dbReference type="Proteomes" id="UP000643405">
    <property type="component" value="Unassembled WGS sequence"/>
</dbReference>
<name>A0A8J6PUK2_9HYPH</name>
<comment type="similarity">
    <text evidence="4 10">Belongs to the glycosyl hydrolase 13 family. GlgB subfamily.</text>
</comment>
<dbReference type="GO" id="GO:0005978">
    <property type="term" value="P:glycogen biosynthetic process"/>
    <property type="evidence" value="ECO:0007669"/>
    <property type="project" value="UniProtKB-UniRule"/>
</dbReference>
<dbReference type="InterPro" id="IPR013783">
    <property type="entry name" value="Ig-like_fold"/>
</dbReference>
<dbReference type="SUPFAM" id="SSF51445">
    <property type="entry name" value="(Trans)glycosidases"/>
    <property type="match status" value="1"/>
</dbReference>
<sequence length="766" mass="86339">MQRRSGTFPCEEPADPRRIHTSIQGEEVLTEEKRRVTARLGETERAAEGDVRAIVAGRHGDPFAVLGVQKIGAVFVARCFVPHAESVTAYTLQGKACGDLTRRDDAGFFEGRLSIRKRQPIRLKASNASGEWWLTDPYSFGPVLGPMDDYYIAEGSHLRLFDKLGAHVLSHEGADGVHFAVWAPNAERVSVVGPFNDWDGRRHPMRSRHDTGIWEIFLPDVGEGQPYKYELIGPDGVKLPLKADPFAFRSELRPATASIVAGPLEHEWGDDAHRSYWRKADQRREAISIYEVHPGSWQRRDDGTFLSWDELAERLIPYTVDTGFTHIEFLPISEHPYDPSWGYQTTGLYAPTARFGDPEGFARFVEGAHRAGLGVILDWVPAHFPVDEHGLAKFDGTALYEHADPRKGFHPDWNTAIYNFGRREVVSFLVNNALYWAEKFHVDGLRVDAVASMLYLDYSRKEGEWIPNERGGRENLEAVSFLQQMNTAVYGTHPGVITIAEESTSWPKVSQPVHEGGLGFGFKWNMGFMHDTLAYLAREPIYRKHHHNEITFGLVYAFSENFVLPLSHDEVVHGKGTLLTKMAGDDWQKFATLRAYYGFMWGYPGKKLLFMGQEFAQRAEWSEERALDWHLLDSAPHAGVRQVVRDLNHLYRSRSALHERDCEPDGFDWLIADDSENSVFAWLRKTLDGNPIAVITNFTPVPRYDYKVPLPRQGKWREIINTDAEVYGGSGLGNGGMVVADFADGEGALASLTLPPLATIMLEFIG</sequence>
<dbReference type="Gene3D" id="3.20.20.80">
    <property type="entry name" value="Glycosidases"/>
    <property type="match status" value="1"/>
</dbReference>
<feature type="domain" description="Glycosyl hydrolase family 13 catalytic" evidence="12">
    <location>
        <begin position="291"/>
        <end position="658"/>
    </location>
</feature>
<dbReference type="UniPathway" id="UPA00164"/>
<comment type="subunit">
    <text evidence="10">Monomer.</text>
</comment>
<keyword evidence="14" id="KW-1185">Reference proteome</keyword>
<evidence type="ECO:0000256" key="9">
    <source>
        <dbReference type="ARBA" id="ARBA00023277"/>
    </source>
</evidence>
<dbReference type="NCBIfam" id="NF003811">
    <property type="entry name" value="PRK05402.1"/>
    <property type="match status" value="1"/>
</dbReference>
<dbReference type="EMBL" id="JACVVX010000004">
    <property type="protein sequence ID" value="MBD0415964.1"/>
    <property type="molecule type" value="Genomic_DNA"/>
</dbReference>
<dbReference type="FunFam" id="2.60.40.10:FF:000169">
    <property type="entry name" value="1,4-alpha-glucan branching enzyme GlgB"/>
    <property type="match status" value="1"/>
</dbReference>
<keyword evidence="8 10" id="KW-0320">Glycogen biosynthesis</keyword>
<evidence type="ECO:0000313" key="13">
    <source>
        <dbReference type="EMBL" id="MBD0415964.1"/>
    </source>
</evidence>
<comment type="caution">
    <text evidence="13">The sequence shown here is derived from an EMBL/GenBank/DDBJ whole genome shotgun (WGS) entry which is preliminary data.</text>
</comment>
<dbReference type="InterPro" id="IPR004193">
    <property type="entry name" value="Glyco_hydro_13_N"/>
</dbReference>
<dbReference type="Gene3D" id="2.60.40.10">
    <property type="entry name" value="Immunoglobulins"/>
    <property type="match status" value="1"/>
</dbReference>
<dbReference type="PANTHER" id="PTHR43651">
    <property type="entry name" value="1,4-ALPHA-GLUCAN-BRANCHING ENZYME"/>
    <property type="match status" value="1"/>
</dbReference>
<keyword evidence="6 10" id="KW-0328">Glycosyltransferase</keyword>
<dbReference type="Gene3D" id="2.60.40.1180">
    <property type="entry name" value="Golgi alpha-mannosidase II"/>
    <property type="match status" value="1"/>
</dbReference>
<dbReference type="GO" id="GO:0004553">
    <property type="term" value="F:hydrolase activity, hydrolyzing O-glycosyl compounds"/>
    <property type="evidence" value="ECO:0007669"/>
    <property type="project" value="InterPro"/>
</dbReference>
<evidence type="ECO:0000256" key="3">
    <source>
        <dbReference type="ARBA" id="ARBA00004964"/>
    </source>
</evidence>
<dbReference type="NCBIfam" id="TIGR01515">
    <property type="entry name" value="branching_enzym"/>
    <property type="match status" value="1"/>
</dbReference>
<organism evidence="13 14">
    <name type="scientific">Oryzicola mucosus</name>
    <dbReference type="NCBI Taxonomy" id="2767425"/>
    <lineage>
        <taxon>Bacteria</taxon>
        <taxon>Pseudomonadati</taxon>
        <taxon>Pseudomonadota</taxon>
        <taxon>Alphaproteobacteria</taxon>
        <taxon>Hyphomicrobiales</taxon>
        <taxon>Phyllobacteriaceae</taxon>
        <taxon>Oryzicola</taxon>
    </lineage>
</organism>
<dbReference type="PIRSF" id="PIRSF000463">
    <property type="entry name" value="GlgB"/>
    <property type="match status" value="1"/>
</dbReference>
<dbReference type="InterPro" id="IPR006407">
    <property type="entry name" value="GlgB"/>
</dbReference>
<evidence type="ECO:0000256" key="4">
    <source>
        <dbReference type="ARBA" id="ARBA00009000"/>
    </source>
</evidence>
<dbReference type="HAMAP" id="MF_00685">
    <property type="entry name" value="GlgB"/>
    <property type="match status" value="1"/>
</dbReference>
<evidence type="ECO:0000259" key="12">
    <source>
        <dbReference type="SMART" id="SM00642"/>
    </source>
</evidence>
<comment type="function">
    <text evidence="2 10">Catalyzes the formation of the alpha-1,6-glucosidic linkages in glycogen by scission of a 1,4-alpha-linked oligosaccharide from growing alpha-1,4-glucan chains and the subsequent attachment of the oligosaccharide to the alpha-1,6 position.</text>
</comment>
<evidence type="ECO:0000256" key="2">
    <source>
        <dbReference type="ARBA" id="ARBA00002953"/>
    </source>
</evidence>
<accession>A0A8J6PUK2</accession>
<dbReference type="InterPro" id="IPR017853">
    <property type="entry name" value="GH"/>
</dbReference>
<dbReference type="CDD" id="cd11322">
    <property type="entry name" value="AmyAc_Glg_BE"/>
    <property type="match status" value="1"/>
</dbReference>
<dbReference type="PANTHER" id="PTHR43651:SF3">
    <property type="entry name" value="1,4-ALPHA-GLUCAN-BRANCHING ENZYME"/>
    <property type="match status" value="1"/>
</dbReference>
<dbReference type="GO" id="GO:0003844">
    <property type="term" value="F:1,4-alpha-glucan branching enzyme activity"/>
    <property type="evidence" value="ECO:0007669"/>
    <property type="project" value="UniProtKB-UniRule"/>
</dbReference>
<dbReference type="FunFam" id="2.60.40.1180:FF:000002">
    <property type="entry name" value="1,4-alpha-glucan branching enzyme GlgB"/>
    <property type="match status" value="1"/>
</dbReference>
<keyword evidence="7 10" id="KW-0808">Transferase</keyword>
<dbReference type="SUPFAM" id="SSF81296">
    <property type="entry name" value="E set domains"/>
    <property type="match status" value="1"/>
</dbReference>
<dbReference type="InterPro" id="IPR013780">
    <property type="entry name" value="Glyco_hydro_b"/>
</dbReference>
<comment type="pathway">
    <text evidence="3 10">Glycan biosynthesis; glycogen biosynthesis.</text>
</comment>
<evidence type="ECO:0000256" key="5">
    <source>
        <dbReference type="ARBA" id="ARBA00022600"/>
    </source>
</evidence>
<dbReference type="SMART" id="SM00642">
    <property type="entry name" value="Aamy"/>
    <property type="match status" value="1"/>
</dbReference>
<evidence type="ECO:0000256" key="8">
    <source>
        <dbReference type="ARBA" id="ARBA00023056"/>
    </source>
</evidence>
<dbReference type="InterPro" id="IPR037439">
    <property type="entry name" value="Branching_enzy"/>
</dbReference>
<gene>
    <name evidence="10 13" type="primary">glgB</name>
    <name evidence="13" type="ORF">ICI42_14990</name>
</gene>
<dbReference type="InterPro" id="IPR044143">
    <property type="entry name" value="GlgB_N_E_set_prok"/>
</dbReference>
<reference evidence="13" key="1">
    <citation type="submission" date="2020-09" db="EMBL/GenBank/DDBJ databases">
        <title>Genome seq and assembly of Tianweitania sp.</title>
        <authorList>
            <person name="Chhetri G."/>
        </authorList>
    </citation>
    <scope>NUCLEOTIDE SEQUENCE</scope>
    <source>
        <strain evidence="13">Rool2</strain>
    </source>
</reference>
<dbReference type="AlphaFoldDB" id="A0A8J6PUK2"/>
<dbReference type="CDD" id="cd02855">
    <property type="entry name" value="E_set_GBE_prok_N"/>
    <property type="match status" value="1"/>
</dbReference>
<evidence type="ECO:0000256" key="10">
    <source>
        <dbReference type="HAMAP-Rule" id="MF_00685"/>
    </source>
</evidence>
<dbReference type="InterPro" id="IPR054169">
    <property type="entry name" value="GlgB_N"/>
</dbReference>
<dbReference type="GO" id="GO:0043169">
    <property type="term" value="F:cation binding"/>
    <property type="evidence" value="ECO:0007669"/>
    <property type="project" value="InterPro"/>
</dbReference>
<evidence type="ECO:0000256" key="6">
    <source>
        <dbReference type="ARBA" id="ARBA00022676"/>
    </source>
</evidence>
<comment type="catalytic activity">
    <reaction evidence="1 10">
        <text>Transfers a segment of a (1-&gt;4)-alpha-D-glucan chain to a primary hydroxy group in a similar glucan chain.</text>
        <dbReference type="EC" id="2.4.1.18"/>
    </reaction>
</comment>
<dbReference type="NCBIfam" id="NF008967">
    <property type="entry name" value="PRK12313.1"/>
    <property type="match status" value="1"/>
</dbReference>
<protein>
    <recommendedName>
        <fullName evidence="10">1,4-alpha-glucan branching enzyme GlgB</fullName>
        <ecNumber evidence="10">2.4.1.18</ecNumber>
    </recommendedName>
    <alternativeName>
        <fullName evidence="10">1,4-alpha-D-glucan:1,4-alpha-D-glucan 6-glucosyl-transferase</fullName>
    </alternativeName>
    <alternativeName>
        <fullName evidence="10">Alpha-(1-&gt;4)-glucan branching enzyme</fullName>
    </alternativeName>
    <alternativeName>
        <fullName evidence="10">Glycogen branching enzyme</fullName>
        <shortName evidence="10">BE</shortName>
    </alternativeName>
</protein>
<dbReference type="InterPro" id="IPR006047">
    <property type="entry name" value="GH13_cat_dom"/>
</dbReference>
<evidence type="ECO:0000256" key="1">
    <source>
        <dbReference type="ARBA" id="ARBA00000826"/>
    </source>
</evidence>
<keyword evidence="5 10" id="KW-0321">Glycogen metabolism</keyword>
<dbReference type="Pfam" id="PF22019">
    <property type="entry name" value="GlgB_N"/>
    <property type="match status" value="1"/>
</dbReference>
<dbReference type="Pfam" id="PF02806">
    <property type="entry name" value="Alpha-amylase_C"/>
    <property type="match status" value="1"/>
</dbReference>
<dbReference type="Pfam" id="PF02922">
    <property type="entry name" value="CBM_48"/>
    <property type="match status" value="1"/>
</dbReference>
<dbReference type="GO" id="GO:0005829">
    <property type="term" value="C:cytosol"/>
    <property type="evidence" value="ECO:0007669"/>
    <property type="project" value="TreeGrafter"/>
</dbReference>